<accession>A0A4P9Z2G0</accession>
<feature type="transmembrane region" description="Helical" evidence="1">
    <location>
        <begin position="182"/>
        <end position="200"/>
    </location>
</feature>
<evidence type="ECO:0000313" key="3">
    <source>
        <dbReference type="Proteomes" id="UP000278143"/>
    </source>
</evidence>
<dbReference type="OrthoDB" id="5579169at2759"/>
<feature type="transmembrane region" description="Helical" evidence="1">
    <location>
        <begin position="98"/>
        <end position="119"/>
    </location>
</feature>
<gene>
    <name evidence="2" type="ORF">SYNPS1DRAFT_27648</name>
</gene>
<name>A0A4P9Z2G0_9FUNG</name>
<evidence type="ECO:0008006" key="4">
    <source>
        <dbReference type="Google" id="ProtNLM"/>
    </source>
</evidence>
<evidence type="ECO:0000313" key="2">
    <source>
        <dbReference type="EMBL" id="RKP26674.1"/>
    </source>
</evidence>
<keyword evidence="1" id="KW-0472">Membrane</keyword>
<protein>
    <recommendedName>
        <fullName evidence="4">G-protein coupled receptors family 2 profile 2 domain-containing protein</fullName>
    </recommendedName>
</protein>
<evidence type="ECO:0000256" key="1">
    <source>
        <dbReference type="SAM" id="Phobius"/>
    </source>
</evidence>
<feature type="transmembrane region" description="Helical" evidence="1">
    <location>
        <begin position="33"/>
        <end position="52"/>
    </location>
</feature>
<keyword evidence="1" id="KW-0812">Transmembrane</keyword>
<keyword evidence="3" id="KW-1185">Reference proteome</keyword>
<dbReference type="Proteomes" id="UP000278143">
    <property type="component" value="Unassembled WGS sequence"/>
</dbReference>
<reference evidence="3" key="1">
    <citation type="journal article" date="2018" name="Nat. Microbiol.">
        <title>Leveraging single-cell genomics to expand the fungal tree of life.</title>
        <authorList>
            <person name="Ahrendt S.R."/>
            <person name="Quandt C.A."/>
            <person name="Ciobanu D."/>
            <person name="Clum A."/>
            <person name="Salamov A."/>
            <person name="Andreopoulos B."/>
            <person name="Cheng J.F."/>
            <person name="Woyke T."/>
            <person name="Pelin A."/>
            <person name="Henrissat B."/>
            <person name="Reynolds N.K."/>
            <person name="Benny G.L."/>
            <person name="Smith M.E."/>
            <person name="James T.Y."/>
            <person name="Grigoriev I.V."/>
        </authorList>
    </citation>
    <scope>NUCLEOTIDE SEQUENCE [LARGE SCALE GENOMIC DNA]</scope>
    <source>
        <strain evidence="3">Benny S71-1</strain>
    </source>
</reference>
<feature type="transmembrane region" description="Helical" evidence="1">
    <location>
        <begin position="212"/>
        <end position="233"/>
    </location>
</feature>
<feature type="transmembrane region" description="Helical" evidence="1">
    <location>
        <begin position="131"/>
        <end position="150"/>
    </location>
</feature>
<sequence length="312" mass="35590">MHTTTIPSSFNGFEFFWDARDEPDTLRERYKALRFQLLCAILLSMVFMRNIWRSALVSSSFSRKLAPWCCLFISTLGLILLCGVCIPSIGLNGLSCHTMGWCLIVGVMLSSIGTNLILFERAYVAYQQSRWFFVVGLLLAVVPAIVFLAITSVESSVEYNAIHGCFLRYPDYLPYVRIFVDLPPNITFSVIFCMVIYRNYRRHREHMWKELAQDGIIMMLLVAVSNIVCFIVGESNIMQEYTNMVYIADWVLTSTLLTESIYKIHFRTSTYSRNKKSASRPHNSASDMPCVGASTTGKVFEMTGMTTFYVGR</sequence>
<feature type="transmembrane region" description="Helical" evidence="1">
    <location>
        <begin position="245"/>
        <end position="266"/>
    </location>
</feature>
<dbReference type="EMBL" id="KZ989361">
    <property type="protein sequence ID" value="RKP26674.1"/>
    <property type="molecule type" value="Genomic_DNA"/>
</dbReference>
<proteinExistence type="predicted"/>
<keyword evidence="1" id="KW-1133">Transmembrane helix</keyword>
<feature type="transmembrane region" description="Helical" evidence="1">
    <location>
        <begin position="64"/>
        <end position="86"/>
    </location>
</feature>
<dbReference type="AlphaFoldDB" id="A0A4P9Z2G0"/>
<organism evidence="2 3">
    <name type="scientific">Syncephalis pseudoplumigaleata</name>
    <dbReference type="NCBI Taxonomy" id="1712513"/>
    <lineage>
        <taxon>Eukaryota</taxon>
        <taxon>Fungi</taxon>
        <taxon>Fungi incertae sedis</taxon>
        <taxon>Zoopagomycota</taxon>
        <taxon>Zoopagomycotina</taxon>
        <taxon>Zoopagomycetes</taxon>
        <taxon>Zoopagales</taxon>
        <taxon>Piptocephalidaceae</taxon>
        <taxon>Syncephalis</taxon>
    </lineage>
</organism>